<dbReference type="VEuPathDB" id="MicrosporidiaDB:AAJ76_140005015"/>
<dbReference type="EMBL" id="JPQZ01000014">
    <property type="protein sequence ID" value="KKO75676.1"/>
    <property type="molecule type" value="Genomic_DNA"/>
</dbReference>
<gene>
    <name evidence="1" type="ORF">AAJ76_140005015</name>
</gene>
<evidence type="ECO:0000313" key="2">
    <source>
        <dbReference type="Proteomes" id="UP000034350"/>
    </source>
</evidence>
<sequence length="45" mass="5444">MKFILLLVSLLFCEDLEDLLRKRLYKKHFNPISTYFKKKIIALSI</sequence>
<dbReference type="AlphaFoldDB" id="A0A0F9WE48"/>
<name>A0A0F9WE48_9MICR</name>
<evidence type="ECO:0000313" key="1">
    <source>
        <dbReference type="EMBL" id="KKO75676.1"/>
    </source>
</evidence>
<dbReference type="RefSeq" id="XP_024331418.1">
    <property type="nucleotide sequence ID" value="XM_024474038.1"/>
</dbReference>
<keyword evidence="2" id="KW-1185">Reference proteome</keyword>
<protein>
    <submittedName>
        <fullName evidence="1">Uncharacterized protein</fullName>
    </submittedName>
</protein>
<dbReference type="GeneID" id="36318941"/>
<proteinExistence type="predicted"/>
<reference evidence="1 2" key="1">
    <citation type="journal article" date="2015" name="Environ. Microbiol.">
        <title>Genome analyses suggest the presence of polyploidy and recent human-driven expansions in eight global populations of the honeybee pathogen Nosema ceranae.</title>
        <authorList>
            <person name="Pelin A."/>
            <person name="Selman M."/>
            <person name="Aris-Brosou S."/>
            <person name="Farinelli L."/>
            <person name="Corradi N."/>
        </authorList>
    </citation>
    <scope>NUCLEOTIDE SEQUENCE [LARGE SCALE GENOMIC DNA]</scope>
    <source>
        <strain evidence="1 2">PA08 1199</strain>
    </source>
</reference>
<organism evidence="1 2">
    <name type="scientific">Vairimorpha ceranae</name>
    <dbReference type="NCBI Taxonomy" id="40302"/>
    <lineage>
        <taxon>Eukaryota</taxon>
        <taxon>Fungi</taxon>
        <taxon>Fungi incertae sedis</taxon>
        <taxon>Microsporidia</taxon>
        <taxon>Nosematidae</taxon>
        <taxon>Vairimorpha</taxon>
    </lineage>
</organism>
<comment type="caution">
    <text evidence="1">The sequence shown here is derived from an EMBL/GenBank/DDBJ whole genome shotgun (WGS) entry which is preliminary data.</text>
</comment>
<accession>A0A0F9WE48</accession>
<dbReference type="Proteomes" id="UP000034350">
    <property type="component" value="Unassembled WGS sequence"/>
</dbReference>